<evidence type="ECO:0000313" key="4">
    <source>
        <dbReference type="Proteomes" id="UP001266305"/>
    </source>
</evidence>
<feature type="domain" description="Unconventional myosin-Va/b" evidence="2">
    <location>
        <begin position="133"/>
        <end position="182"/>
    </location>
</feature>
<evidence type="ECO:0000259" key="2">
    <source>
        <dbReference type="Pfam" id="PF25966"/>
    </source>
</evidence>
<gene>
    <name evidence="3" type="primary">MYO5B_1</name>
    <name evidence="3" type="ORF">P7K49_028101</name>
</gene>
<feature type="region of interest" description="Disordered" evidence="1">
    <location>
        <begin position="86"/>
        <end position="130"/>
    </location>
</feature>
<protein>
    <submittedName>
        <fullName evidence="3">Unconventional myosin-Vb</fullName>
    </submittedName>
</protein>
<comment type="caution">
    <text evidence="3">The sequence shown here is derived from an EMBL/GenBank/DDBJ whole genome shotgun (WGS) entry which is preliminary data.</text>
</comment>
<feature type="region of interest" description="Disordered" evidence="1">
    <location>
        <begin position="167"/>
        <end position="199"/>
    </location>
</feature>
<feature type="compositionally biased region" description="Basic and acidic residues" evidence="1">
    <location>
        <begin position="167"/>
        <end position="178"/>
    </location>
</feature>
<evidence type="ECO:0000256" key="1">
    <source>
        <dbReference type="SAM" id="MobiDB-lite"/>
    </source>
</evidence>
<dbReference type="Proteomes" id="UP001266305">
    <property type="component" value="Unassembled WGS sequence"/>
</dbReference>
<reference evidence="3 4" key="1">
    <citation type="submission" date="2023-05" db="EMBL/GenBank/DDBJ databases">
        <title>B98-5 Cell Line De Novo Hybrid Assembly: An Optical Mapping Approach.</title>
        <authorList>
            <person name="Kananen K."/>
            <person name="Auerbach J.A."/>
            <person name="Kautto E."/>
            <person name="Blachly J.S."/>
        </authorList>
    </citation>
    <scope>NUCLEOTIDE SEQUENCE [LARGE SCALE GENOMIC DNA]</scope>
    <source>
        <strain evidence="3">B95-8</strain>
        <tissue evidence="3">Cell line</tissue>
    </source>
</reference>
<dbReference type="EMBL" id="JASSZA010000014">
    <property type="protein sequence ID" value="KAK2094363.1"/>
    <property type="molecule type" value="Genomic_DNA"/>
</dbReference>
<dbReference type="Pfam" id="PF25966">
    <property type="entry name" value="Myo5a"/>
    <property type="match status" value="1"/>
</dbReference>
<feature type="region of interest" description="Disordered" evidence="1">
    <location>
        <begin position="1"/>
        <end position="20"/>
    </location>
</feature>
<proteinExistence type="predicted"/>
<accession>A0ABQ9UB95</accession>
<organism evidence="3 4">
    <name type="scientific">Saguinus oedipus</name>
    <name type="common">Cotton-top tamarin</name>
    <name type="synonym">Oedipomidas oedipus</name>
    <dbReference type="NCBI Taxonomy" id="9490"/>
    <lineage>
        <taxon>Eukaryota</taxon>
        <taxon>Metazoa</taxon>
        <taxon>Chordata</taxon>
        <taxon>Craniata</taxon>
        <taxon>Vertebrata</taxon>
        <taxon>Euteleostomi</taxon>
        <taxon>Mammalia</taxon>
        <taxon>Eutheria</taxon>
        <taxon>Euarchontoglires</taxon>
        <taxon>Primates</taxon>
        <taxon>Haplorrhini</taxon>
        <taxon>Platyrrhini</taxon>
        <taxon>Cebidae</taxon>
        <taxon>Callitrichinae</taxon>
        <taxon>Saguinus</taxon>
    </lineage>
</organism>
<dbReference type="InterPro" id="IPR058662">
    <property type="entry name" value="Myo5a/b_dom"/>
</dbReference>
<sequence>MQKESPGVPSTKRVADLEQENALLKDEKEQLNSQILCQSKDEFAQNSVKENLLMKKELEEERSRYQNLVKEYSQLEQRYDNLRDEMSVIKASGQTPGHRRNPSNQSSLESDSNYPSISTSEIGDTEDALQQVEEIGLEKAAMDMTVFLKLQKRVRELEQERKKLQVQLEKREQQDSRKVQRPYPTQLNRSKLPCAPGYR</sequence>
<feature type="compositionally biased region" description="Polar residues" evidence="1">
    <location>
        <begin position="102"/>
        <end position="122"/>
    </location>
</feature>
<name>A0ABQ9UB95_SAGOE</name>
<evidence type="ECO:0000313" key="3">
    <source>
        <dbReference type="EMBL" id="KAK2094363.1"/>
    </source>
</evidence>
<keyword evidence="4" id="KW-1185">Reference proteome</keyword>